<dbReference type="SMART" id="SM00028">
    <property type="entry name" value="TPR"/>
    <property type="match status" value="5"/>
</dbReference>
<dbReference type="PRINTS" id="PR00364">
    <property type="entry name" value="DISEASERSIST"/>
</dbReference>
<dbReference type="Pfam" id="PF25872">
    <property type="entry name" value="HTH_77"/>
    <property type="match status" value="1"/>
</dbReference>
<sequence length="865" mass="93527">MTAPARHNLPRPGTSFVGRERDLSDLLRLLGSSRSVTLCGSDGIGKTRLALRVAEQSTVSFPDGVWIADLTDVRTTLEIHARIAQAVGVIEEPGLPLAATVTEALRDRRLLLVLDSCEHIADEVTEVGEALLTECSAVSVLLTSELPVRLTGGTVWRVPPMALPVAARNAPPPDPADAESVRLFLDRARSRDPRFTASGAELEAVATLCDLAGGVPLGIEVLGARAPDEGIDALTEGLRAHLASPALQPGPGQAVSRSQVLPLVLDFVYRALPEPERVLLRRLSVFRGWDLELAEQVCADGSLPESGILDLLTSLLDRSLITVTGEFEGRVRYRLPEAVRLFAHGLLVEAGEAELFQERLLERMLRLAEALGQRLESSRSMPWAERDAGRQRVIAEYDTLRSLLRWAHQRGAAEPGLRLCVSLVAHWVSHNSYSEGAHWMDRLLALEETAKAPSRARALVGRAQLARVRRDHDLAVSAGEEGLRLCREAGDDVFVRTVLNLLALVEVRERNLDRASVRVEEALRLCREAGDLWGEAIALGTRAALVAQQGDYPTADQHYNAALTLLRGIDHRWGVGVVLLGQARAAEVNGDLMTADRCYREALDTQRMIGAVAEEARCLAGIGRVAHAQGSTSQAYDYLSEGLLISHTSGQRAEAARSLVSLARVAFGSGLREPACRLAGAATALRARVGLPVQGAPWPFVDVERVRRRRRHLVSWWEQGYLLGQSEVVREAWRLAEEGRRPGSSTRAGSRSGSGSGAGSRSGAGSGSGSRSGARRGRKDGSAAKGASAPAPVPSPESTSPRQLLTRRELEIALLVSTGKSNPEIARALFITSSTAARHVANINRKMGFHSRTQITAWIERHRTA</sequence>
<dbReference type="Pfam" id="PF00196">
    <property type="entry name" value="GerE"/>
    <property type="match status" value="1"/>
</dbReference>
<dbReference type="Pfam" id="PF13401">
    <property type="entry name" value="AAA_22"/>
    <property type="match status" value="1"/>
</dbReference>
<dbReference type="InterPro" id="IPR011990">
    <property type="entry name" value="TPR-like_helical_dom_sf"/>
</dbReference>
<proteinExistence type="predicted"/>
<dbReference type="InterPro" id="IPR049945">
    <property type="entry name" value="AAA_22"/>
</dbReference>
<dbReference type="PRINTS" id="PR00038">
    <property type="entry name" value="HTHLUXR"/>
</dbReference>
<dbReference type="Gene3D" id="1.10.10.10">
    <property type="entry name" value="Winged helix-like DNA-binding domain superfamily/Winged helix DNA-binding domain"/>
    <property type="match status" value="1"/>
</dbReference>
<feature type="region of interest" description="Disordered" evidence="1">
    <location>
        <begin position="738"/>
        <end position="804"/>
    </location>
</feature>
<gene>
    <name evidence="3" type="ORF">NE857_27175</name>
</gene>
<protein>
    <submittedName>
        <fullName evidence="3">LuxR C-terminal-related transcriptional regulator</fullName>
    </submittedName>
</protein>
<dbReference type="RefSeq" id="WP_254422110.1">
    <property type="nucleotide sequence ID" value="NZ_BAAAJB010000012.1"/>
</dbReference>
<dbReference type="SUPFAM" id="SSF52540">
    <property type="entry name" value="P-loop containing nucleoside triphosphate hydrolases"/>
    <property type="match status" value="1"/>
</dbReference>
<evidence type="ECO:0000313" key="4">
    <source>
        <dbReference type="Proteomes" id="UP001055940"/>
    </source>
</evidence>
<dbReference type="SUPFAM" id="SSF48452">
    <property type="entry name" value="TPR-like"/>
    <property type="match status" value="1"/>
</dbReference>
<dbReference type="InterPro" id="IPR000792">
    <property type="entry name" value="Tscrpt_reg_LuxR_C"/>
</dbReference>
<evidence type="ECO:0000259" key="2">
    <source>
        <dbReference type="PROSITE" id="PS50043"/>
    </source>
</evidence>
<dbReference type="InterPro" id="IPR027417">
    <property type="entry name" value="P-loop_NTPase"/>
</dbReference>
<feature type="compositionally biased region" description="Low complexity" evidence="1">
    <location>
        <begin position="783"/>
        <end position="801"/>
    </location>
</feature>
<dbReference type="Proteomes" id="UP001055940">
    <property type="component" value="Chromosome"/>
</dbReference>
<feature type="domain" description="HTH luxR-type" evidence="2">
    <location>
        <begin position="798"/>
        <end position="863"/>
    </location>
</feature>
<dbReference type="CDD" id="cd06170">
    <property type="entry name" value="LuxR_C_like"/>
    <property type="match status" value="1"/>
</dbReference>
<dbReference type="Gene3D" id="3.40.50.300">
    <property type="entry name" value="P-loop containing nucleotide triphosphate hydrolases"/>
    <property type="match status" value="1"/>
</dbReference>
<accession>A0ABY5DJL3</accession>
<dbReference type="PROSITE" id="PS50043">
    <property type="entry name" value="HTH_LUXR_2"/>
    <property type="match status" value="1"/>
</dbReference>
<dbReference type="PANTHER" id="PTHR47691">
    <property type="entry name" value="REGULATOR-RELATED"/>
    <property type="match status" value="1"/>
</dbReference>
<organism evidence="3 4">
    <name type="scientific">Nocardiopsis exhalans</name>
    <dbReference type="NCBI Taxonomy" id="163604"/>
    <lineage>
        <taxon>Bacteria</taxon>
        <taxon>Bacillati</taxon>
        <taxon>Actinomycetota</taxon>
        <taxon>Actinomycetes</taxon>
        <taxon>Streptosporangiales</taxon>
        <taxon>Nocardiopsidaceae</taxon>
        <taxon>Nocardiopsis</taxon>
    </lineage>
</organism>
<evidence type="ECO:0000256" key="1">
    <source>
        <dbReference type="SAM" id="MobiDB-lite"/>
    </source>
</evidence>
<feature type="compositionally biased region" description="Low complexity" evidence="1">
    <location>
        <begin position="742"/>
        <end position="751"/>
    </location>
</feature>
<dbReference type="SUPFAM" id="SSF46894">
    <property type="entry name" value="C-terminal effector domain of the bipartite response regulators"/>
    <property type="match status" value="1"/>
</dbReference>
<name>A0ABY5DJL3_9ACTN</name>
<dbReference type="InterPro" id="IPR016032">
    <property type="entry name" value="Sig_transdc_resp-reg_C-effctor"/>
</dbReference>
<dbReference type="InterPro" id="IPR058852">
    <property type="entry name" value="HTH_77"/>
</dbReference>
<dbReference type="InterPro" id="IPR036388">
    <property type="entry name" value="WH-like_DNA-bd_sf"/>
</dbReference>
<dbReference type="InterPro" id="IPR019734">
    <property type="entry name" value="TPR_rpt"/>
</dbReference>
<feature type="compositionally biased region" description="Gly residues" evidence="1">
    <location>
        <begin position="752"/>
        <end position="770"/>
    </location>
</feature>
<keyword evidence="4" id="KW-1185">Reference proteome</keyword>
<dbReference type="PANTHER" id="PTHR47691:SF3">
    <property type="entry name" value="HTH-TYPE TRANSCRIPTIONAL REGULATOR RV0890C-RELATED"/>
    <property type="match status" value="1"/>
</dbReference>
<dbReference type="EMBL" id="CP099837">
    <property type="protein sequence ID" value="USY23443.1"/>
    <property type="molecule type" value="Genomic_DNA"/>
</dbReference>
<evidence type="ECO:0000313" key="3">
    <source>
        <dbReference type="EMBL" id="USY23443.1"/>
    </source>
</evidence>
<reference evidence="3" key="1">
    <citation type="submission" date="2022-06" db="EMBL/GenBank/DDBJ databases">
        <authorList>
            <person name="Ping M."/>
        </authorList>
    </citation>
    <scope>NUCLEOTIDE SEQUENCE</scope>
    <source>
        <strain evidence="3">JCM11759T</strain>
    </source>
</reference>
<dbReference type="SMART" id="SM00421">
    <property type="entry name" value="HTH_LUXR"/>
    <property type="match status" value="1"/>
</dbReference>
<dbReference type="Gene3D" id="1.25.40.10">
    <property type="entry name" value="Tetratricopeptide repeat domain"/>
    <property type="match status" value="1"/>
</dbReference>